<evidence type="ECO:0000256" key="1">
    <source>
        <dbReference type="ARBA" id="ARBA00004606"/>
    </source>
</evidence>
<evidence type="ECO:0000256" key="8">
    <source>
        <dbReference type="ARBA" id="ARBA00023136"/>
    </source>
</evidence>
<sequence>MQSFFFVALRGFWFWVFLLVSLVFSLFLESTPSVVFVILSQPSDFDDALATNLQQSLIQQANDTHLDIYGAWTVSSLFRSLYDRLSGLSDYWLFLCEQSTEINLVELVRFLGAYNPAKAHFIGRGLADERPTIIHHFFGHDRPPDQPFLYPDFAGGVAISAALIKQAQSISVARRPTDFAIDPKHEVWHKQTISYSLAELIASPRFFGISLSRMLFDLAGVSLTDAQRFCLLHNETNCITKFVEPTYEFSRVYFLMHMFSVVPSGERLLQNCGEIVSNEEVFFAVKTFSGYHKSRIVVVKRTWAKTAKYVEYFSNIRDPYVPTIDLGINNTERGHCGKTLAILKHFLAYDEVDSLKWLAVVDDDTLLSVPRLYRLLSCYSPLKNFIIGERYGYGFDADGQYGYDYPTGGAGMIFSRPAVHQIVNSCRCPGIDSPDDMIIGMCARRLSIPIIHSASFHQATPIDYSSLYLQRILPVSFHKFDDVDPYQVYMQRLHDHGTIPANRPRHSEL</sequence>
<keyword evidence="3" id="KW-0328">Glycosyltransferase</keyword>
<evidence type="ECO:0000256" key="4">
    <source>
        <dbReference type="ARBA" id="ARBA00022679"/>
    </source>
</evidence>
<dbReference type="InterPro" id="IPR003378">
    <property type="entry name" value="Fringe-like_glycosylTrfase"/>
</dbReference>
<keyword evidence="7 10" id="KW-1133">Transmembrane helix</keyword>
<dbReference type="GO" id="GO:0016757">
    <property type="term" value="F:glycosyltransferase activity"/>
    <property type="evidence" value="ECO:0007669"/>
    <property type="project" value="UniProtKB-KW"/>
</dbReference>
<evidence type="ECO:0000259" key="11">
    <source>
        <dbReference type="Pfam" id="PF02434"/>
    </source>
</evidence>
<dbReference type="WBParaSite" id="TCNE_0000793601-mRNA-1">
    <property type="protein sequence ID" value="TCNE_0000793601-mRNA-1"/>
    <property type="gene ID" value="TCNE_0000793601"/>
</dbReference>
<evidence type="ECO:0000256" key="5">
    <source>
        <dbReference type="ARBA" id="ARBA00022692"/>
    </source>
</evidence>
<evidence type="ECO:0000256" key="10">
    <source>
        <dbReference type="SAM" id="Phobius"/>
    </source>
</evidence>
<reference evidence="12 13" key="2">
    <citation type="submission" date="2018-11" db="EMBL/GenBank/DDBJ databases">
        <authorList>
            <consortium name="Pathogen Informatics"/>
        </authorList>
    </citation>
    <scope>NUCLEOTIDE SEQUENCE [LARGE SCALE GENOMIC DNA]</scope>
</reference>
<feature type="domain" description="Fringe-like glycosyltransferase" evidence="11">
    <location>
        <begin position="276"/>
        <end position="481"/>
    </location>
</feature>
<dbReference type="Proteomes" id="UP000050794">
    <property type="component" value="Unassembled WGS sequence"/>
</dbReference>
<reference evidence="14" key="1">
    <citation type="submission" date="2016-06" db="UniProtKB">
        <authorList>
            <consortium name="WormBaseParasite"/>
        </authorList>
    </citation>
    <scope>IDENTIFICATION</scope>
</reference>
<keyword evidence="5 10" id="KW-0812">Transmembrane</keyword>
<organism evidence="13 14">
    <name type="scientific">Toxocara canis</name>
    <name type="common">Canine roundworm</name>
    <dbReference type="NCBI Taxonomy" id="6265"/>
    <lineage>
        <taxon>Eukaryota</taxon>
        <taxon>Metazoa</taxon>
        <taxon>Ecdysozoa</taxon>
        <taxon>Nematoda</taxon>
        <taxon>Chromadorea</taxon>
        <taxon>Rhabditida</taxon>
        <taxon>Spirurina</taxon>
        <taxon>Ascaridomorpha</taxon>
        <taxon>Ascaridoidea</taxon>
        <taxon>Toxocaridae</taxon>
        <taxon>Toxocara</taxon>
    </lineage>
</organism>
<dbReference type="GO" id="GO:0012505">
    <property type="term" value="C:endomembrane system"/>
    <property type="evidence" value="ECO:0007669"/>
    <property type="project" value="UniProtKB-SubCell"/>
</dbReference>
<evidence type="ECO:0000256" key="7">
    <source>
        <dbReference type="ARBA" id="ARBA00022989"/>
    </source>
</evidence>
<keyword evidence="8 10" id="KW-0472">Membrane</keyword>
<name>A0A183UHG6_TOXCA</name>
<dbReference type="Pfam" id="PF02434">
    <property type="entry name" value="Fringe"/>
    <property type="match status" value="1"/>
</dbReference>
<accession>A0A183UHG6</accession>
<evidence type="ECO:0000313" key="12">
    <source>
        <dbReference type="EMBL" id="VDM39257.1"/>
    </source>
</evidence>
<keyword evidence="4" id="KW-0808">Transferase</keyword>
<dbReference type="GO" id="GO:0016020">
    <property type="term" value="C:membrane"/>
    <property type="evidence" value="ECO:0007669"/>
    <property type="project" value="UniProtKB-SubCell"/>
</dbReference>
<dbReference type="Gene3D" id="3.90.550.50">
    <property type="match status" value="2"/>
</dbReference>
<proteinExistence type="inferred from homology"/>
<evidence type="ECO:0000256" key="3">
    <source>
        <dbReference type="ARBA" id="ARBA00022676"/>
    </source>
</evidence>
<keyword evidence="13" id="KW-1185">Reference proteome</keyword>
<evidence type="ECO:0000256" key="6">
    <source>
        <dbReference type="ARBA" id="ARBA00022968"/>
    </source>
</evidence>
<keyword evidence="6" id="KW-0735">Signal-anchor</keyword>
<dbReference type="AlphaFoldDB" id="A0A183UHG6"/>
<evidence type="ECO:0000313" key="14">
    <source>
        <dbReference type="WBParaSite" id="TCNE_0000793601-mRNA-1"/>
    </source>
</evidence>
<evidence type="ECO:0000256" key="2">
    <source>
        <dbReference type="ARBA" id="ARBA00008661"/>
    </source>
</evidence>
<evidence type="ECO:0000313" key="13">
    <source>
        <dbReference type="Proteomes" id="UP000050794"/>
    </source>
</evidence>
<dbReference type="FunFam" id="3.90.550.50:FF:000008">
    <property type="entry name" value="Beta-1,3-glucosyltransferase"/>
    <property type="match status" value="1"/>
</dbReference>
<dbReference type="EMBL" id="UYWY01019788">
    <property type="protein sequence ID" value="VDM39257.1"/>
    <property type="molecule type" value="Genomic_DNA"/>
</dbReference>
<feature type="transmembrane region" description="Helical" evidence="10">
    <location>
        <begin position="12"/>
        <end position="39"/>
    </location>
</feature>
<evidence type="ECO:0000256" key="9">
    <source>
        <dbReference type="ARBA" id="ARBA00037847"/>
    </source>
</evidence>
<dbReference type="PANTHER" id="PTHR10811">
    <property type="entry name" value="FRINGE-RELATED"/>
    <property type="match status" value="1"/>
</dbReference>
<protein>
    <submittedName>
        <fullName evidence="14">Beta-1,3-glucosyltransferase</fullName>
    </submittedName>
</protein>
<comment type="similarity">
    <text evidence="2">Belongs to the glycosyltransferase 31 family.</text>
</comment>
<gene>
    <name evidence="12" type="ORF">TCNE_LOCUS7936</name>
</gene>
<comment type="subcellular location">
    <subcellularLocation>
        <location evidence="9">Endomembrane system</location>
        <topology evidence="9">Single-pass membrane protein</topology>
    </subcellularLocation>
    <subcellularLocation>
        <location evidence="1">Membrane</location>
        <topology evidence="1">Single-pass type II membrane protein</topology>
    </subcellularLocation>
</comment>